<dbReference type="SUPFAM" id="SSF50022">
    <property type="entry name" value="ISP domain"/>
    <property type="match status" value="1"/>
</dbReference>
<dbReference type="AlphaFoldDB" id="A0A1R0XCN2"/>
<name>A0A1R0XCN2_9BACL</name>
<protein>
    <submittedName>
        <fullName evidence="8">Nitrite reductase</fullName>
    </submittedName>
</protein>
<keyword evidence="4" id="KW-0408">Iron</keyword>
<evidence type="ECO:0000256" key="6">
    <source>
        <dbReference type="ARBA" id="ARBA00023063"/>
    </source>
</evidence>
<dbReference type="InterPro" id="IPR017941">
    <property type="entry name" value="Rieske_2Fe-2S"/>
</dbReference>
<dbReference type="GO" id="GO:0004497">
    <property type="term" value="F:monooxygenase activity"/>
    <property type="evidence" value="ECO:0007669"/>
    <property type="project" value="UniProtKB-ARBA"/>
</dbReference>
<keyword evidence="1" id="KW-0001">2Fe-2S</keyword>
<evidence type="ECO:0000256" key="4">
    <source>
        <dbReference type="ARBA" id="ARBA00023004"/>
    </source>
</evidence>
<evidence type="ECO:0000259" key="7">
    <source>
        <dbReference type="PROSITE" id="PS51296"/>
    </source>
</evidence>
<dbReference type="GeneID" id="31571183"/>
<keyword evidence="5" id="KW-0411">Iron-sulfur</keyword>
<evidence type="ECO:0000256" key="2">
    <source>
        <dbReference type="ARBA" id="ARBA00022723"/>
    </source>
</evidence>
<organism evidence="8 9">
    <name type="scientific">Paenibacillus odorifer</name>
    <dbReference type="NCBI Taxonomy" id="189426"/>
    <lineage>
        <taxon>Bacteria</taxon>
        <taxon>Bacillati</taxon>
        <taxon>Bacillota</taxon>
        <taxon>Bacilli</taxon>
        <taxon>Bacillales</taxon>
        <taxon>Paenibacillaceae</taxon>
        <taxon>Paenibacillus</taxon>
    </lineage>
</organism>
<dbReference type="GO" id="GO:0042128">
    <property type="term" value="P:nitrate assimilation"/>
    <property type="evidence" value="ECO:0007669"/>
    <property type="project" value="UniProtKB-KW"/>
</dbReference>
<evidence type="ECO:0000256" key="5">
    <source>
        <dbReference type="ARBA" id="ARBA00023014"/>
    </source>
</evidence>
<keyword evidence="6" id="KW-0534">Nitrate assimilation</keyword>
<gene>
    <name evidence="8" type="ORF">BJP51_14950</name>
</gene>
<feature type="domain" description="Rieske" evidence="7">
    <location>
        <begin position="7"/>
        <end position="102"/>
    </location>
</feature>
<dbReference type="PANTHER" id="PTHR21496:SF23">
    <property type="entry name" value="3-PHENYLPROPIONATE_CINNAMIC ACID DIOXYGENASE FERREDOXIN SUBUNIT"/>
    <property type="match status" value="1"/>
</dbReference>
<dbReference type="GO" id="GO:0046872">
    <property type="term" value="F:metal ion binding"/>
    <property type="evidence" value="ECO:0007669"/>
    <property type="project" value="UniProtKB-KW"/>
</dbReference>
<keyword evidence="3" id="KW-0560">Oxidoreductase</keyword>
<dbReference type="GO" id="GO:0008942">
    <property type="term" value="F:nitrite reductase [NAD(P)H] activity"/>
    <property type="evidence" value="ECO:0007669"/>
    <property type="project" value="InterPro"/>
</dbReference>
<dbReference type="PROSITE" id="PS51296">
    <property type="entry name" value="RIESKE"/>
    <property type="match status" value="1"/>
</dbReference>
<accession>A0A1R0XCN2</accession>
<dbReference type="GO" id="GO:0051537">
    <property type="term" value="F:2 iron, 2 sulfur cluster binding"/>
    <property type="evidence" value="ECO:0007669"/>
    <property type="project" value="UniProtKB-KW"/>
</dbReference>
<comment type="caution">
    <text evidence="8">The sequence shown here is derived from an EMBL/GenBank/DDBJ whole genome shotgun (WGS) entry which is preliminary data.</text>
</comment>
<dbReference type="CDD" id="cd03530">
    <property type="entry name" value="Rieske_NirD_small_Bacillus"/>
    <property type="match status" value="1"/>
</dbReference>
<dbReference type="GO" id="GO:0016705">
    <property type="term" value="F:oxidoreductase activity, acting on paired donors, with incorporation or reduction of molecular oxygen"/>
    <property type="evidence" value="ECO:0007669"/>
    <property type="project" value="UniProtKB-ARBA"/>
</dbReference>
<dbReference type="InterPro" id="IPR012748">
    <property type="entry name" value="Rieske-like_NirD"/>
</dbReference>
<dbReference type="PANTHER" id="PTHR21496">
    <property type="entry name" value="FERREDOXIN-RELATED"/>
    <property type="match status" value="1"/>
</dbReference>
<dbReference type="RefSeq" id="WP_036686460.1">
    <property type="nucleotide sequence ID" value="NZ_CP009428.1"/>
</dbReference>
<dbReference type="Pfam" id="PF00355">
    <property type="entry name" value="Rieske"/>
    <property type="match status" value="1"/>
</dbReference>
<dbReference type="NCBIfam" id="TIGR02378">
    <property type="entry name" value="nirD_assim_sml"/>
    <property type="match status" value="1"/>
</dbReference>
<proteinExistence type="predicted"/>
<dbReference type="KEGG" id="pod:PODO_13340"/>
<dbReference type="Proteomes" id="UP000187465">
    <property type="component" value="Unassembled WGS sequence"/>
</dbReference>
<dbReference type="EMBL" id="MKQP01000016">
    <property type="protein sequence ID" value="OMD32814.1"/>
    <property type="molecule type" value="Genomic_DNA"/>
</dbReference>
<reference evidence="8 9" key="1">
    <citation type="submission" date="2016-10" db="EMBL/GenBank/DDBJ databases">
        <title>Paenibacillus species isolates.</title>
        <authorList>
            <person name="Beno S.M."/>
        </authorList>
    </citation>
    <scope>NUCLEOTIDE SEQUENCE [LARGE SCALE GENOMIC DNA]</scope>
    <source>
        <strain evidence="8 9">FSL H7-0604</strain>
    </source>
</reference>
<evidence type="ECO:0000313" key="9">
    <source>
        <dbReference type="Proteomes" id="UP000187465"/>
    </source>
</evidence>
<evidence type="ECO:0000256" key="3">
    <source>
        <dbReference type="ARBA" id="ARBA00023002"/>
    </source>
</evidence>
<evidence type="ECO:0000256" key="1">
    <source>
        <dbReference type="ARBA" id="ARBA00022714"/>
    </source>
</evidence>
<dbReference type="Gene3D" id="2.102.10.10">
    <property type="entry name" value="Rieske [2Fe-2S] iron-sulphur domain"/>
    <property type="match status" value="1"/>
</dbReference>
<dbReference type="InterPro" id="IPR036922">
    <property type="entry name" value="Rieske_2Fe-2S_sf"/>
</dbReference>
<sequence length="106" mass="11580">MMTITKMLVGKVTDIDTRGSRTFRVNDMEIALFRLSDGEVLAVENKCPHKGGALSEGMVCGTKVHCPLHDWKIDLHSGVAMEPDKGCVVTFDVEIDPNSGSIYVTI</sequence>
<evidence type="ECO:0000313" key="8">
    <source>
        <dbReference type="EMBL" id="OMD32814.1"/>
    </source>
</evidence>
<keyword evidence="2" id="KW-0479">Metal-binding</keyword>